<dbReference type="RefSeq" id="WP_030005346.1">
    <property type="nucleotide sequence ID" value="NC_022549.1"/>
</dbReference>
<keyword evidence="8" id="KW-1185">Reference proteome</keyword>
<feature type="transmembrane region" description="Helical" evidence="5">
    <location>
        <begin position="46"/>
        <end position="68"/>
    </location>
</feature>
<dbReference type="PROSITE" id="PS50850">
    <property type="entry name" value="MFS"/>
    <property type="match status" value="1"/>
</dbReference>
<dbReference type="GO" id="GO:0005886">
    <property type="term" value="C:plasma membrane"/>
    <property type="evidence" value="ECO:0007669"/>
    <property type="project" value="UniProtKB-SubCell"/>
</dbReference>
<evidence type="ECO:0000259" key="6">
    <source>
        <dbReference type="PROSITE" id="PS50850"/>
    </source>
</evidence>
<evidence type="ECO:0000256" key="3">
    <source>
        <dbReference type="ARBA" id="ARBA00022989"/>
    </source>
</evidence>
<dbReference type="OrthoDB" id="9607at2"/>
<feature type="transmembrane region" description="Helical" evidence="5">
    <location>
        <begin position="410"/>
        <end position="429"/>
    </location>
</feature>
<evidence type="ECO:0000313" key="8">
    <source>
        <dbReference type="Proteomes" id="UP000032737"/>
    </source>
</evidence>
<dbReference type="KEGG" id="abra:BN85314650"/>
<feature type="transmembrane region" description="Helical" evidence="5">
    <location>
        <begin position="80"/>
        <end position="98"/>
    </location>
</feature>
<dbReference type="InterPro" id="IPR011701">
    <property type="entry name" value="MFS"/>
</dbReference>
<feature type="transmembrane region" description="Helical" evidence="5">
    <location>
        <begin position="234"/>
        <end position="259"/>
    </location>
</feature>
<comment type="subcellular location">
    <subcellularLocation>
        <location evidence="1">Cell membrane</location>
        <topology evidence="1">Multi-pass membrane protein</topology>
    </subcellularLocation>
</comment>
<feature type="transmembrane region" description="Helical" evidence="5">
    <location>
        <begin position="110"/>
        <end position="132"/>
    </location>
</feature>
<dbReference type="Gene3D" id="1.20.1250.20">
    <property type="entry name" value="MFS general substrate transporter like domains"/>
    <property type="match status" value="2"/>
</dbReference>
<keyword evidence="3 5" id="KW-1133">Transmembrane helix</keyword>
<keyword evidence="2 5" id="KW-0812">Transmembrane</keyword>
<feature type="transmembrane region" description="Helical" evidence="5">
    <location>
        <begin position="326"/>
        <end position="349"/>
    </location>
</feature>
<feature type="transmembrane region" description="Helical" evidence="5">
    <location>
        <begin position="298"/>
        <end position="320"/>
    </location>
</feature>
<feature type="transmembrane region" description="Helical" evidence="5">
    <location>
        <begin position="153"/>
        <end position="175"/>
    </location>
</feature>
<sequence>MNESRLTSKKWLIIVLFGLIGQVAWTIENMYLNVYIYKTVTYDPKAIAYMVSISGVIATFSTLTMGALSDKIGKRKVFMSYGYLFWGLSIVLFALITKDNVSRLFPNVDVVFLTVFLIIVLDCLMTFIGSSANDAAFNAWVTDNTTSSNRAKVEGVLSSMPLFGMLLVFGGFDGFTKNGQWFLFFLSVGVLVFLVGFIGLFMIKDAPLEKKESSYLKDLFHGFRITTIKENKPMYLIFVVVSILGIAQQIFLPYFIIYFEFYMGFGNYVILLGAVLILASILSISFGRKVDKSGKKGYLTLSVAIYVLSMFALGFLGFYYQKNDGISFLLTLIFGVLMMGFYLGAMVVLNSLYRDLVPKAYVGVFSGIRMIFFILIPMVIGPFIGAFVISQGKGTFIDEFGVLQSIPNPGIFIAGAIVGLLSFYPIHYVNQAIKNHQ</sequence>
<feature type="transmembrane region" description="Helical" evidence="5">
    <location>
        <begin position="265"/>
        <end position="286"/>
    </location>
</feature>
<dbReference type="InterPro" id="IPR036259">
    <property type="entry name" value="MFS_trans_sf"/>
</dbReference>
<name>U4KQ31_9MOLU</name>
<dbReference type="EMBL" id="FO681348">
    <property type="protein sequence ID" value="CCV66486.1"/>
    <property type="molecule type" value="Genomic_DNA"/>
</dbReference>
<feature type="transmembrane region" description="Helical" evidence="5">
    <location>
        <begin position="12"/>
        <end position="34"/>
    </location>
</feature>
<dbReference type="PANTHER" id="PTHR23518">
    <property type="entry name" value="C-METHYLTRANSFERASE"/>
    <property type="match status" value="1"/>
</dbReference>
<dbReference type="InterPro" id="IPR020846">
    <property type="entry name" value="MFS_dom"/>
</dbReference>
<keyword evidence="4 5" id="KW-0472">Membrane</keyword>
<dbReference type="HOGENOM" id="CLU_046709_0_0_14"/>
<feature type="transmembrane region" description="Helical" evidence="5">
    <location>
        <begin position="370"/>
        <end position="390"/>
    </location>
</feature>
<dbReference type="SUPFAM" id="SSF103473">
    <property type="entry name" value="MFS general substrate transporter"/>
    <property type="match status" value="1"/>
</dbReference>
<dbReference type="PANTHER" id="PTHR23518:SF2">
    <property type="entry name" value="MAJOR FACILITATOR SUPERFAMILY TRANSPORTER"/>
    <property type="match status" value="1"/>
</dbReference>
<feature type="domain" description="Major facilitator superfamily (MFS) profile" evidence="6">
    <location>
        <begin position="10"/>
        <end position="434"/>
    </location>
</feature>
<proteinExistence type="predicted"/>
<evidence type="ECO:0000256" key="5">
    <source>
        <dbReference type="SAM" id="Phobius"/>
    </source>
</evidence>
<dbReference type="GO" id="GO:0022857">
    <property type="term" value="F:transmembrane transporter activity"/>
    <property type="evidence" value="ECO:0007669"/>
    <property type="project" value="InterPro"/>
</dbReference>
<evidence type="ECO:0000256" key="2">
    <source>
        <dbReference type="ARBA" id="ARBA00022692"/>
    </source>
</evidence>
<dbReference type="Pfam" id="PF07690">
    <property type="entry name" value="MFS_1"/>
    <property type="match status" value="1"/>
</dbReference>
<gene>
    <name evidence="7" type="ORF">BN85314650</name>
</gene>
<dbReference type="AlphaFoldDB" id="U4KQ31"/>
<protein>
    <submittedName>
        <fullName evidence="7">Major facilitator superfamily MFS 1 protein</fullName>
    </submittedName>
</protein>
<feature type="transmembrane region" description="Helical" evidence="5">
    <location>
        <begin position="181"/>
        <end position="203"/>
    </location>
</feature>
<evidence type="ECO:0000313" key="7">
    <source>
        <dbReference type="EMBL" id="CCV66486.1"/>
    </source>
</evidence>
<accession>U4KQ31</accession>
<dbReference type="Proteomes" id="UP000032737">
    <property type="component" value="Chromosome"/>
</dbReference>
<dbReference type="STRING" id="61635.BN85314650"/>
<evidence type="ECO:0000256" key="1">
    <source>
        <dbReference type="ARBA" id="ARBA00004651"/>
    </source>
</evidence>
<organism evidence="7 8">
    <name type="scientific">Acholeplasma brassicae</name>
    <dbReference type="NCBI Taxonomy" id="61635"/>
    <lineage>
        <taxon>Bacteria</taxon>
        <taxon>Bacillati</taxon>
        <taxon>Mycoplasmatota</taxon>
        <taxon>Mollicutes</taxon>
        <taxon>Acholeplasmatales</taxon>
        <taxon>Acholeplasmataceae</taxon>
        <taxon>Acholeplasma</taxon>
    </lineage>
</organism>
<evidence type="ECO:0000256" key="4">
    <source>
        <dbReference type="ARBA" id="ARBA00023136"/>
    </source>
</evidence>
<reference evidence="7 8" key="1">
    <citation type="journal article" date="2013" name="J. Mol. Microbiol. Biotechnol.">
        <title>Analysis of the Complete Genomes of Acholeplasma brassicae , A. palmae and A. laidlawii and Their Comparison to the Obligate Parasites from ' Candidatus Phytoplasma'.</title>
        <authorList>
            <person name="Kube M."/>
            <person name="Siewert C."/>
            <person name="Migdoll A.M."/>
            <person name="Duduk B."/>
            <person name="Holz S."/>
            <person name="Rabus R."/>
            <person name="Seemuller E."/>
            <person name="Mitrovic J."/>
            <person name="Muller I."/>
            <person name="Buttner C."/>
            <person name="Reinhardt R."/>
        </authorList>
    </citation>
    <scope>NUCLEOTIDE SEQUENCE [LARGE SCALE GENOMIC DNA]</scope>
    <source>
        <strain evidence="8">0502</strain>
    </source>
</reference>